<evidence type="ECO:0000313" key="2">
    <source>
        <dbReference type="Proteomes" id="UP000008305"/>
    </source>
</evidence>
<keyword evidence="2" id="KW-1185">Reference proteome</keyword>
<reference evidence="1 2" key="1">
    <citation type="journal article" date="2011" name="J. Bacteriol.">
        <title>Genome sequence of the obligate intracellular animal pathogen Chlamydia pecorum E58.</title>
        <authorList>
            <person name="Mojica S."/>
            <person name="Huot Creasy H."/>
            <person name="Daugherty S."/>
            <person name="Read T.D."/>
            <person name="Kim T."/>
            <person name="Kaltenboeck B."/>
            <person name="Bavoil P."/>
            <person name="Myers G.S."/>
        </authorList>
    </citation>
    <scope>NUCLEOTIDE SEQUENCE [LARGE SCALE GENOMIC DNA]</scope>
    <source>
        <strain evidence="1 2">E58</strain>
    </source>
</reference>
<evidence type="ECO:0000313" key="1">
    <source>
        <dbReference type="EMBL" id="AEB41933.1"/>
    </source>
</evidence>
<sequence length="48" mass="5473">MLDLTCYKLLMFYVLRDFVSFEATIAKASFFSNVFSVLGVRVLKTCLA</sequence>
<gene>
    <name evidence="1" type="ordered locus">G5S_1015</name>
</gene>
<dbReference type="AlphaFoldDB" id="A0AA34WIB1"/>
<dbReference type="Proteomes" id="UP000008305">
    <property type="component" value="Chromosome"/>
</dbReference>
<protein>
    <submittedName>
        <fullName evidence="1">Uncharacterized protein</fullName>
    </submittedName>
</protein>
<dbReference type="EMBL" id="CP002608">
    <property type="protein sequence ID" value="AEB41933.1"/>
    <property type="molecule type" value="Genomic_DNA"/>
</dbReference>
<dbReference type="KEGG" id="cpm:G5S_1015"/>
<proteinExistence type="predicted"/>
<organism evidence="1 2">
    <name type="scientific">Chlamydia pecorum (strain ATCC VR-628 / DSM 29919 / E58)</name>
    <name type="common">Chlamydophila pecorum</name>
    <dbReference type="NCBI Taxonomy" id="331635"/>
    <lineage>
        <taxon>Bacteria</taxon>
        <taxon>Pseudomonadati</taxon>
        <taxon>Chlamydiota</taxon>
        <taxon>Chlamydiia</taxon>
        <taxon>Chlamydiales</taxon>
        <taxon>Chlamydiaceae</taxon>
        <taxon>Chlamydia/Chlamydophila group</taxon>
        <taxon>Chlamydia</taxon>
    </lineage>
</organism>
<name>A0AA34WIB1_CHLPE</name>
<accession>A0AA34WIB1</accession>